<proteinExistence type="predicted"/>
<name>A0A3M6TIH0_POCDA</name>
<protein>
    <submittedName>
        <fullName evidence="1">Uncharacterized protein</fullName>
    </submittedName>
</protein>
<evidence type="ECO:0000313" key="1">
    <source>
        <dbReference type="EMBL" id="RMX41223.1"/>
    </source>
</evidence>
<gene>
    <name evidence="1" type="ORF">pdam_00013269</name>
</gene>
<dbReference type="EMBL" id="RCHS01003518">
    <property type="protein sequence ID" value="RMX41223.1"/>
    <property type="molecule type" value="Genomic_DNA"/>
</dbReference>
<reference evidence="1 2" key="1">
    <citation type="journal article" date="2018" name="Sci. Rep.">
        <title>Comparative analysis of the Pocillopora damicornis genome highlights role of immune system in coral evolution.</title>
        <authorList>
            <person name="Cunning R."/>
            <person name="Bay R.A."/>
            <person name="Gillette P."/>
            <person name="Baker A.C."/>
            <person name="Traylor-Knowles N."/>
        </authorList>
    </citation>
    <scope>NUCLEOTIDE SEQUENCE [LARGE SCALE GENOMIC DNA]</scope>
    <source>
        <strain evidence="1">RSMAS</strain>
        <tissue evidence="1">Whole animal</tissue>
    </source>
</reference>
<evidence type="ECO:0000313" key="2">
    <source>
        <dbReference type="Proteomes" id="UP000275408"/>
    </source>
</evidence>
<accession>A0A3M6TIH0</accession>
<comment type="caution">
    <text evidence="1">The sequence shown here is derived from an EMBL/GenBank/DDBJ whole genome shotgun (WGS) entry which is preliminary data.</text>
</comment>
<dbReference type="AlphaFoldDB" id="A0A3M6TIH0"/>
<keyword evidence="2" id="KW-1185">Reference proteome</keyword>
<sequence length="135" mass="15513">MKVIVLSEKHLKSTTRTEVNPDSDSNEMLSKSIFIPKNPADDSASDLLALTPQYTSKGARMLPIEDLHADENGAYKHQATRSKTCRVEMVVDHEVDYFQILDYRKMDLIDNTYHLVQRNRVCESCKDLKTIVSYF</sequence>
<organism evidence="1 2">
    <name type="scientific">Pocillopora damicornis</name>
    <name type="common">Cauliflower coral</name>
    <name type="synonym">Millepora damicornis</name>
    <dbReference type="NCBI Taxonomy" id="46731"/>
    <lineage>
        <taxon>Eukaryota</taxon>
        <taxon>Metazoa</taxon>
        <taxon>Cnidaria</taxon>
        <taxon>Anthozoa</taxon>
        <taxon>Hexacorallia</taxon>
        <taxon>Scleractinia</taxon>
        <taxon>Astrocoeniina</taxon>
        <taxon>Pocilloporidae</taxon>
        <taxon>Pocillopora</taxon>
    </lineage>
</organism>
<dbReference type="Proteomes" id="UP000275408">
    <property type="component" value="Unassembled WGS sequence"/>
</dbReference>